<evidence type="ECO:0000313" key="3">
    <source>
        <dbReference type="EMBL" id="NEB90250.1"/>
    </source>
</evidence>
<comment type="caution">
    <text evidence="3">The sequence shown here is derived from an EMBL/GenBank/DDBJ whole genome shotgun (WGS) entry which is preliminary data.</text>
</comment>
<evidence type="ECO:0000259" key="2">
    <source>
        <dbReference type="SMART" id="SM01043"/>
    </source>
</evidence>
<evidence type="ECO:0000313" key="4">
    <source>
        <dbReference type="Proteomes" id="UP000470520"/>
    </source>
</evidence>
<keyword evidence="1" id="KW-0902">Two-component regulatory system</keyword>
<dbReference type="InterPro" id="IPR005158">
    <property type="entry name" value="BTAD"/>
</dbReference>
<dbReference type="SMART" id="SM01043">
    <property type="entry name" value="BTAD"/>
    <property type="match status" value="1"/>
</dbReference>
<dbReference type="Pfam" id="PF03704">
    <property type="entry name" value="BTAD"/>
    <property type="match status" value="1"/>
</dbReference>
<accession>A0A7K3QKG1</accession>
<dbReference type="InterPro" id="IPR011990">
    <property type="entry name" value="TPR-like_helical_dom_sf"/>
</dbReference>
<dbReference type="InterPro" id="IPR051677">
    <property type="entry name" value="AfsR-DnrI-RedD_regulator"/>
</dbReference>
<name>A0A7K3QKG1_9ACTN</name>
<dbReference type="EMBL" id="JAAGMR010000003">
    <property type="protein sequence ID" value="NEB90250.1"/>
    <property type="molecule type" value="Genomic_DNA"/>
</dbReference>
<dbReference type="Gene3D" id="1.25.40.10">
    <property type="entry name" value="Tetratricopeptide repeat domain"/>
    <property type="match status" value="1"/>
</dbReference>
<organism evidence="3 4">
    <name type="scientific">Streptomyces bauhiniae</name>
    <dbReference type="NCBI Taxonomy" id="2340725"/>
    <lineage>
        <taxon>Bacteria</taxon>
        <taxon>Bacillati</taxon>
        <taxon>Actinomycetota</taxon>
        <taxon>Actinomycetes</taxon>
        <taxon>Kitasatosporales</taxon>
        <taxon>Streptomycetaceae</taxon>
        <taxon>Streptomyces</taxon>
    </lineage>
</organism>
<dbReference type="SUPFAM" id="SSF48452">
    <property type="entry name" value="TPR-like"/>
    <property type="match status" value="1"/>
</dbReference>
<reference evidence="3 4" key="1">
    <citation type="submission" date="2020-01" db="EMBL/GenBank/DDBJ databases">
        <title>Insect and environment-associated Actinomycetes.</title>
        <authorList>
            <person name="Currrie C."/>
            <person name="Chevrette M."/>
            <person name="Carlson C."/>
            <person name="Stubbendieck R."/>
            <person name="Wendt-Pienkowski E."/>
        </authorList>
    </citation>
    <scope>NUCLEOTIDE SEQUENCE [LARGE SCALE GENOMIC DNA]</scope>
    <source>
        <strain evidence="3 4">SID7754</strain>
    </source>
</reference>
<dbReference type="PANTHER" id="PTHR35807">
    <property type="entry name" value="TRANSCRIPTIONAL REGULATOR REDD-RELATED"/>
    <property type="match status" value="1"/>
</dbReference>
<dbReference type="AlphaFoldDB" id="A0A7K3QKG1"/>
<dbReference type="Gene3D" id="1.10.10.10">
    <property type="entry name" value="Winged helix-like DNA-binding domain superfamily/Winged helix DNA-binding domain"/>
    <property type="match status" value="1"/>
</dbReference>
<gene>
    <name evidence="3" type="ORF">G3I21_00520</name>
</gene>
<dbReference type="GO" id="GO:0000160">
    <property type="term" value="P:phosphorelay signal transduction system"/>
    <property type="evidence" value="ECO:0007669"/>
    <property type="project" value="UniProtKB-KW"/>
</dbReference>
<dbReference type="InterPro" id="IPR036388">
    <property type="entry name" value="WH-like_DNA-bd_sf"/>
</dbReference>
<feature type="domain" description="Bacterial transcriptional activator" evidence="2">
    <location>
        <begin position="145"/>
        <end position="293"/>
    </location>
</feature>
<proteinExistence type="predicted"/>
<dbReference type="RefSeq" id="WP_164186001.1">
    <property type="nucleotide sequence ID" value="NZ_JAAGMR010000003.1"/>
</dbReference>
<protein>
    <submittedName>
        <fullName evidence="3">SARP family transcriptional regulator</fullName>
    </submittedName>
</protein>
<dbReference type="Proteomes" id="UP000470520">
    <property type="component" value="Unassembled WGS sequence"/>
</dbReference>
<sequence>MTDDARQFRREKAADHDHRTFHVRDSLSPVTASLRSRGVVKEMHENLEESKARDLLHLSLMGNFDLNYEGQCVLVAPAGQRLLSLLALSRRALTREYTAEKLWPEAPGMRAAGCLRSTLWRLPKLDRPLVVATASTLHLSRDVETDLTATEDILRRTIAWAERSAQRHPSDAPQPGVTLADEALSSDLLPEAWDEWVVIERERLHQMRLLALESLALAHRSAGNFGQALDAGMRAVAGEPLRESAHRQVIETYLAQGNTREAIRHFEELRRLFRTELQLQPSPQLCRRMADAVEGRHTRP</sequence>
<evidence type="ECO:0000256" key="1">
    <source>
        <dbReference type="ARBA" id="ARBA00023012"/>
    </source>
</evidence>